<evidence type="ECO:0000313" key="2">
    <source>
        <dbReference type="EMBL" id="TGG36652.1"/>
    </source>
</evidence>
<reference evidence="2 3" key="1">
    <citation type="submission" date="2019-02" db="EMBL/GenBank/DDBJ databases">
        <title>Isolation and identification of novel species under the genus Muribaculum.</title>
        <authorList>
            <person name="Miyake S."/>
            <person name="Ding Y."/>
            <person name="Low A."/>
            <person name="Soh M."/>
            <person name="Seedorf H."/>
        </authorList>
    </citation>
    <scope>NUCLEOTIDE SEQUENCE [LARGE SCALE GENOMIC DNA]</scope>
    <source>
        <strain evidence="2 3">TLL-A3</strain>
    </source>
</reference>
<sequence length="436" mass="49163">MNEPYVSVGVLSGKSIKFTLKGIYSTDDVAIVTGEQEATLSDSGIAIVWNGKNYTSIEFTPTSYDGDSFELEDVVIGVDFHWQRKERQQFRGSIRLIVSDGNLTAVNIVKVEDYLISVISSEMSSTSSLPLLRAHAVISRSWLLAQMRHRSTPRVDSFRRSDTEITRWWDHDDHNDFDVCADDHCQRYQGISRVKGSAAHEAVDDTCGMVLMFNGELCDARFSKCCGGVFEEFKSCWGDIHLPYLVAGRDTVNPVKYPDLTEENEAREWILSCPASFCSNNDEHILSQVLNNYDRERNDFYRWTEEITQEKIIRLLNERSGINVGEVIDLIPLQRGTSGRIIRLRIIGTEGEIVIGKELMIRRTLSESHLLSSAFVVDRHFKDGGNVPDSFILHGAGWGHGVGLCQIGAAVMGEKGYTFDEILRHYYPVASIVKLY</sequence>
<organism evidence="2 3">
    <name type="scientific">Duncaniella freteri</name>
    <dbReference type="NCBI Taxonomy" id="2530391"/>
    <lineage>
        <taxon>Bacteria</taxon>
        <taxon>Pseudomonadati</taxon>
        <taxon>Bacteroidota</taxon>
        <taxon>Bacteroidia</taxon>
        <taxon>Bacteroidales</taxon>
        <taxon>Muribaculaceae</taxon>
        <taxon>Duncaniella</taxon>
    </lineage>
</organism>
<keyword evidence="3" id="KW-1185">Reference proteome</keyword>
<dbReference type="InterPro" id="IPR051922">
    <property type="entry name" value="Bact_Sporulation_Assoc"/>
</dbReference>
<feature type="domain" description="Sporulation stage II protein D amidase enhancer LytB N-terminal" evidence="1">
    <location>
        <begin position="100"/>
        <end position="213"/>
    </location>
</feature>
<accession>A0A4Z0V0L8</accession>
<gene>
    <name evidence="2" type="ORF">EZ315_12515</name>
</gene>
<evidence type="ECO:0000259" key="1">
    <source>
        <dbReference type="Pfam" id="PF08486"/>
    </source>
</evidence>
<dbReference type="GO" id="GO:0030435">
    <property type="term" value="P:sporulation resulting in formation of a cellular spore"/>
    <property type="evidence" value="ECO:0007669"/>
    <property type="project" value="InterPro"/>
</dbReference>
<dbReference type="GO" id="GO:0030288">
    <property type="term" value="C:outer membrane-bounded periplasmic space"/>
    <property type="evidence" value="ECO:0007669"/>
    <property type="project" value="TreeGrafter"/>
</dbReference>
<dbReference type="RefSeq" id="WP_135472367.1">
    <property type="nucleotide sequence ID" value="NZ_CASJDB010000031.1"/>
</dbReference>
<dbReference type="Proteomes" id="UP000297635">
    <property type="component" value="Unassembled WGS sequence"/>
</dbReference>
<name>A0A4Z0V0L8_9BACT</name>
<dbReference type="EMBL" id="SJSA01000002">
    <property type="protein sequence ID" value="TGG36652.1"/>
    <property type="molecule type" value="Genomic_DNA"/>
</dbReference>
<dbReference type="NCBIfam" id="TIGR02669">
    <property type="entry name" value="SpoIID_LytB"/>
    <property type="match status" value="1"/>
</dbReference>
<dbReference type="PANTHER" id="PTHR30032">
    <property type="entry name" value="N-ACETYLMURAMOYL-L-ALANINE AMIDASE-RELATED"/>
    <property type="match status" value="1"/>
</dbReference>
<comment type="caution">
    <text evidence="2">The sequence shown here is derived from an EMBL/GenBank/DDBJ whole genome shotgun (WGS) entry which is preliminary data.</text>
</comment>
<protein>
    <submittedName>
        <fullName evidence="2">SpoIID/LytB domain-containing protein</fullName>
    </submittedName>
</protein>
<evidence type="ECO:0000313" key="3">
    <source>
        <dbReference type="Proteomes" id="UP000297635"/>
    </source>
</evidence>
<dbReference type="AlphaFoldDB" id="A0A4Z0V0L8"/>
<dbReference type="InterPro" id="IPR013693">
    <property type="entry name" value="SpoIID/LytB_N"/>
</dbReference>
<proteinExistence type="predicted"/>
<dbReference type="PANTHER" id="PTHR30032:SF4">
    <property type="entry name" value="AMIDASE ENHANCER"/>
    <property type="match status" value="1"/>
</dbReference>
<dbReference type="Pfam" id="PF08486">
    <property type="entry name" value="SpoIID"/>
    <property type="match status" value="1"/>
</dbReference>
<dbReference type="GeneID" id="82150616"/>
<dbReference type="InterPro" id="IPR013486">
    <property type="entry name" value="SpoIID/LytB"/>
</dbReference>